<dbReference type="InterPro" id="IPR048950">
    <property type="entry name" value="Ppx_GppA_C"/>
</dbReference>
<dbReference type="PANTHER" id="PTHR30005:SF0">
    <property type="entry name" value="RETROGRADE REGULATION PROTEIN 2"/>
    <property type="match status" value="1"/>
</dbReference>
<feature type="domain" description="Ppx/GppA phosphatase C-terminal" evidence="2">
    <location>
        <begin position="21"/>
        <end position="144"/>
    </location>
</feature>
<sequence>MTRADPSLERARAAASIETPDPEHSEHVAFLALRLFDQLRDRFHLPPEGRDLLAAAALWHDCGQFRSLPEHHRYSFDRIMAIPLKGFDRTEQLAIANIARYHRAAEPSLRHPQFQRLPPRFRHLVEQLAAILRIAEGLDASHQQFVKDVLIEFSDGYITIYAVSNIYPTLEVEKAQARAGLFRTVFGKDVLILPQRIESV</sequence>
<organism evidence="3">
    <name type="scientific">Thermomicrobium roseum</name>
    <dbReference type="NCBI Taxonomy" id="500"/>
    <lineage>
        <taxon>Bacteria</taxon>
        <taxon>Pseudomonadati</taxon>
        <taxon>Thermomicrobiota</taxon>
        <taxon>Thermomicrobia</taxon>
        <taxon>Thermomicrobiales</taxon>
        <taxon>Thermomicrobiaceae</taxon>
        <taxon>Thermomicrobium</taxon>
    </lineage>
</organism>
<dbReference type="InterPro" id="IPR050273">
    <property type="entry name" value="GppA/Ppx_hydrolase"/>
</dbReference>
<dbReference type="Gene3D" id="1.10.3210.10">
    <property type="entry name" value="Hypothetical protein af1432"/>
    <property type="match status" value="1"/>
</dbReference>
<evidence type="ECO:0000313" key="3">
    <source>
        <dbReference type="EMBL" id="HEF64769.1"/>
    </source>
</evidence>
<dbReference type="Pfam" id="PF21447">
    <property type="entry name" value="Ppx-GppA_III"/>
    <property type="match status" value="1"/>
</dbReference>
<protein>
    <submittedName>
        <fullName evidence="3">HD domain-containing protein</fullName>
    </submittedName>
</protein>
<feature type="compositionally biased region" description="Basic and acidic residues" evidence="1">
    <location>
        <begin position="1"/>
        <end position="12"/>
    </location>
</feature>
<dbReference type="AlphaFoldDB" id="A0A7C1XI62"/>
<dbReference type="PANTHER" id="PTHR30005">
    <property type="entry name" value="EXOPOLYPHOSPHATASE"/>
    <property type="match status" value="1"/>
</dbReference>
<reference evidence="3" key="1">
    <citation type="journal article" date="2020" name="mSystems">
        <title>Genome- and Community-Level Interaction Insights into Carbon Utilization and Element Cycling Functions of Hydrothermarchaeota in Hydrothermal Sediment.</title>
        <authorList>
            <person name="Zhou Z."/>
            <person name="Liu Y."/>
            <person name="Xu W."/>
            <person name="Pan J."/>
            <person name="Luo Z.H."/>
            <person name="Li M."/>
        </authorList>
    </citation>
    <scope>NUCLEOTIDE SEQUENCE [LARGE SCALE GENOMIC DNA]</scope>
    <source>
        <strain evidence="3">SpSt-222</strain>
    </source>
</reference>
<dbReference type="EMBL" id="DSJL01000009">
    <property type="protein sequence ID" value="HEF64769.1"/>
    <property type="molecule type" value="Genomic_DNA"/>
</dbReference>
<gene>
    <name evidence="3" type="ORF">ENP47_04095</name>
</gene>
<comment type="caution">
    <text evidence="3">The sequence shown here is derived from an EMBL/GenBank/DDBJ whole genome shotgun (WGS) entry which is preliminary data.</text>
</comment>
<evidence type="ECO:0000256" key="1">
    <source>
        <dbReference type="SAM" id="MobiDB-lite"/>
    </source>
</evidence>
<dbReference type="CDD" id="cd00077">
    <property type="entry name" value="HDc"/>
    <property type="match status" value="1"/>
</dbReference>
<evidence type="ECO:0000259" key="2">
    <source>
        <dbReference type="Pfam" id="PF21447"/>
    </source>
</evidence>
<dbReference type="InterPro" id="IPR003607">
    <property type="entry name" value="HD/PDEase_dom"/>
</dbReference>
<feature type="region of interest" description="Disordered" evidence="1">
    <location>
        <begin position="1"/>
        <end position="21"/>
    </location>
</feature>
<proteinExistence type="predicted"/>
<name>A0A7C1XI62_THERO</name>
<accession>A0A7C1XI62</accession>
<dbReference type="SUPFAM" id="SSF109604">
    <property type="entry name" value="HD-domain/PDEase-like"/>
    <property type="match status" value="1"/>
</dbReference>